<feature type="region of interest" description="Disordered" evidence="1">
    <location>
        <begin position="32"/>
        <end position="246"/>
    </location>
</feature>
<dbReference type="Gene3D" id="3.10.590.10">
    <property type="entry name" value="ph1033 like domains"/>
    <property type="match status" value="1"/>
</dbReference>
<name>A0AAN9V7Y6_9ORTH</name>
<proteinExistence type="predicted"/>
<feature type="compositionally biased region" description="Basic and acidic residues" evidence="1">
    <location>
        <begin position="456"/>
        <end position="465"/>
    </location>
</feature>
<feature type="region of interest" description="Disordered" evidence="1">
    <location>
        <begin position="532"/>
        <end position="593"/>
    </location>
</feature>
<dbReference type="GO" id="GO:0000398">
    <property type="term" value="P:mRNA splicing, via spliceosome"/>
    <property type="evidence" value="ECO:0007669"/>
    <property type="project" value="TreeGrafter"/>
</dbReference>
<dbReference type="InterPro" id="IPR007275">
    <property type="entry name" value="YTH_domain"/>
</dbReference>
<feature type="region of interest" description="Disordered" evidence="1">
    <location>
        <begin position="412"/>
        <end position="500"/>
    </location>
</feature>
<feature type="compositionally biased region" description="Basic and acidic residues" evidence="1">
    <location>
        <begin position="124"/>
        <end position="135"/>
    </location>
</feature>
<dbReference type="PANTHER" id="PTHR12357:SF3">
    <property type="entry name" value="YTH DOMAIN-CONTAINING PROTEIN 1"/>
    <property type="match status" value="1"/>
</dbReference>
<dbReference type="GO" id="GO:0000381">
    <property type="term" value="P:regulation of alternative mRNA splicing, via spliceosome"/>
    <property type="evidence" value="ECO:0007669"/>
    <property type="project" value="TreeGrafter"/>
</dbReference>
<dbReference type="CDD" id="cd21134">
    <property type="entry name" value="YTH"/>
    <property type="match status" value="1"/>
</dbReference>
<feature type="compositionally biased region" description="Basic and acidic residues" evidence="1">
    <location>
        <begin position="39"/>
        <end position="64"/>
    </location>
</feature>
<dbReference type="GO" id="GO:0003729">
    <property type="term" value="F:mRNA binding"/>
    <property type="evidence" value="ECO:0007669"/>
    <property type="project" value="TreeGrafter"/>
</dbReference>
<organism evidence="3 4">
    <name type="scientific">Gryllus longicercus</name>
    <dbReference type="NCBI Taxonomy" id="2509291"/>
    <lineage>
        <taxon>Eukaryota</taxon>
        <taxon>Metazoa</taxon>
        <taxon>Ecdysozoa</taxon>
        <taxon>Arthropoda</taxon>
        <taxon>Hexapoda</taxon>
        <taxon>Insecta</taxon>
        <taxon>Pterygota</taxon>
        <taxon>Neoptera</taxon>
        <taxon>Polyneoptera</taxon>
        <taxon>Orthoptera</taxon>
        <taxon>Ensifera</taxon>
        <taxon>Gryllidea</taxon>
        <taxon>Grylloidea</taxon>
        <taxon>Gryllidae</taxon>
        <taxon>Gryllinae</taxon>
        <taxon>Gryllus</taxon>
    </lineage>
</organism>
<dbReference type="Proteomes" id="UP001378592">
    <property type="component" value="Unassembled WGS sequence"/>
</dbReference>
<gene>
    <name evidence="3" type="ORF">R5R35_002955</name>
</gene>
<feature type="compositionally biased region" description="Basic and acidic residues" evidence="1">
    <location>
        <begin position="167"/>
        <end position="182"/>
    </location>
</feature>
<accession>A0AAN9V7Y6</accession>
<evidence type="ECO:0000313" key="3">
    <source>
        <dbReference type="EMBL" id="KAK7790182.1"/>
    </source>
</evidence>
<feature type="compositionally biased region" description="Basic and acidic residues" evidence="1">
    <location>
        <begin position="479"/>
        <end position="499"/>
    </location>
</feature>
<protein>
    <recommendedName>
        <fullName evidence="2">YTH domain-containing protein</fullName>
    </recommendedName>
</protein>
<feature type="compositionally biased region" description="Low complexity" evidence="1">
    <location>
        <begin position="183"/>
        <end position="203"/>
    </location>
</feature>
<sequence>MSISKHLNEVNILDEILGNSQDVYEYLAKEEMGSEEQLEECKENKDDKCKTSDKDSNLKKEKEGQQLQKIESEGNESPEIEKHGNKIVTEEEEEEEEEKLALSQTTETTQEKEETDEGLTVDKFPIKEESEDKIDSQNIGKIDGENKIASSSEDLNLQLMEENNMSDELKECDDLQEYDTRSEVTSSSSEGDSSMNSMSSSSSDTEHESPGEPEDKGEATGKRKVKTSRECRSPVHSHSSKRSKAGRKAKSYDYITKLNYLFRDARFFVIKSNNAENVTLSKAKGVWSTPPQNEAKLNQAFRESRNVLLIYSVKESGKFAGFARLECESRRDVPPISWVLPHGLSANALGGVFKVDWVCRKELAFSKTQHLYNPWNEGKPVKIGRDGQEIEPRVAEELCRLFPMDEGIDMNPILRKSKEASRTMRLRPHSRPLHRPLTTSGRGHGHSAGGRGRRRHLDDSYDPRPKRSRGPSMYASSYFKEHRRDRSPGRYSVSRDRGYHGVHQNYSDFMRDFYPRGGPPLAPMPYPPLPPFVDSLPPPPPPRYYDGPPLPDYGNLRSSRSDKRSYDRSVEEFLRRTTERRDRDRERRYRDRR</sequence>
<evidence type="ECO:0000256" key="1">
    <source>
        <dbReference type="SAM" id="MobiDB-lite"/>
    </source>
</evidence>
<dbReference type="AlphaFoldDB" id="A0AAN9V7Y6"/>
<feature type="compositionally biased region" description="Basic and acidic residues" evidence="1">
    <location>
        <begin position="559"/>
        <end position="593"/>
    </location>
</feature>
<comment type="caution">
    <text evidence="3">The sequence shown here is derived from an EMBL/GenBank/DDBJ whole genome shotgun (WGS) entry which is preliminary data.</text>
</comment>
<dbReference type="PROSITE" id="PS50882">
    <property type="entry name" value="YTH"/>
    <property type="match status" value="1"/>
</dbReference>
<evidence type="ECO:0000259" key="2">
    <source>
        <dbReference type="PROSITE" id="PS50882"/>
    </source>
</evidence>
<dbReference type="InterPro" id="IPR045168">
    <property type="entry name" value="YTH_prot"/>
</dbReference>
<feature type="compositionally biased region" description="Basic and acidic residues" evidence="1">
    <location>
        <begin position="204"/>
        <end position="233"/>
    </location>
</feature>
<reference evidence="3 4" key="1">
    <citation type="submission" date="2024-03" db="EMBL/GenBank/DDBJ databases">
        <title>The genome assembly and annotation of the cricket Gryllus longicercus Weissman &amp; Gray.</title>
        <authorList>
            <person name="Szrajer S."/>
            <person name="Gray D."/>
            <person name="Ylla G."/>
        </authorList>
    </citation>
    <scope>NUCLEOTIDE SEQUENCE [LARGE SCALE GENOMIC DNA]</scope>
    <source>
        <strain evidence="3">DAG 2021-001</strain>
        <tissue evidence="3">Whole body minus gut</tissue>
    </source>
</reference>
<feature type="compositionally biased region" description="Pro residues" evidence="1">
    <location>
        <begin position="532"/>
        <end position="551"/>
    </location>
</feature>
<feature type="compositionally biased region" description="Basic residues" evidence="1">
    <location>
        <begin position="424"/>
        <end position="434"/>
    </location>
</feature>
<keyword evidence="4" id="KW-1185">Reference proteome</keyword>
<dbReference type="GO" id="GO:1990247">
    <property type="term" value="F:N6-methyladenosine-containing RNA reader activity"/>
    <property type="evidence" value="ECO:0007669"/>
    <property type="project" value="TreeGrafter"/>
</dbReference>
<evidence type="ECO:0000313" key="4">
    <source>
        <dbReference type="Proteomes" id="UP001378592"/>
    </source>
</evidence>
<dbReference type="EMBL" id="JAZDUA010000656">
    <property type="protein sequence ID" value="KAK7790182.1"/>
    <property type="molecule type" value="Genomic_DNA"/>
</dbReference>
<dbReference type="Pfam" id="PF04146">
    <property type="entry name" value="YTH"/>
    <property type="match status" value="1"/>
</dbReference>
<dbReference type="PANTHER" id="PTHR12357">
    <property type="entry name" value="YTH YT521-B HOMOLOGY DOMAIN-CONTAINING"/>
    <property type="match status" value="1"/>
</dbReference>
<feature type="domain" description="YTH" evidence="2">
    <location>
        <begin position="265"/>
        <end position="402"/>
    </location>
</feature>
<dbReference type="GO" id="GO:0005654">
    <property type="term" value="C:nucleoplasm"/>
    <property type="evidence" value="ECO:0007669"/>
    <property type="project" value="TreeGrafter"/>
</dbReference>